<protein>
    <recommendedName>
        <fullName evidence="4">LamG domain-containing protein</fullName>
    </recommendedName>
</protein>
<evidence type="ECO:0008006" key="4">
    <source>
        <dbReference type="Google" id="ProtNLM"/>
    </source>
</evidence>
<accession>A0A6B0GF59</accession>
<dbReference type="RefSeq" id="WP_158202874.1">
    <property type="nucleotide sequence ID" value="NZ_WSZK01000004.1"/>
</dbReference>
<dbReference type="Pfam" id="PF13385">
    <property type="entry name" value="Laminin_G_3"/>
    <property type="match status" value="1"/>
</dbReference>
<reference evidence="2 3" key="1">
    <citation type="submission" date="2019-12" db="EMBL/GenBank/DDBJ databases">
        <title>Halocatena pleomorpha gen. nov. sp. nov., an extremely halophilic archaeon of family Halobacteriaceae isolated from saltpan soil.</title>
        <authorList>
            <person name="Pal Y."/>
            <person name="Verma A."/>
            <person name="Krishnamurthi S."/>
            <person name="Kumar P."/>
        </authorList>
    </citation>
    <scope>NUCLEOTIDE SEQUENCE [LARGE SCALE GENOMIC DNA]</scope>
    <source>
        <strain evidence="2 3">JCM 16495</strain>
    </source>
</reference>
<keyword evidence="3" id="KW-1185">Reference proteome</keyword>
<keyword evidence="1" id="KW-1133">Transmembrane helix</keyword>
<dbReference type="InterPro" id="IPR013783">
    <property type="entry name" value="Ig-like_fold"/>
</dbReference>
<keyword evidence="1" id="KW-0812">Transmembrane</keyword>
<evidence type="ECO:0000313" key="3">
    <source>
        <dbReference type="Proteomes" id="UP000451471"/>
    </source>
</evidence>
<feature type="transmembrane region" description="Helical" evidence="1">
    <location>
        <begin position="1038"/>
        <end position="1054"/>
    </location>
</feature>
<dbReference type="InterPro" id="IPR013320">
    <property type="entry name" value="ConA-like_dom_sf"/>
</dbReference>
<comment type="caution">
    <text evidence="2">The sequence shown here is derived from an EMBL/GenBank/DDBJ whole genome shotgun (WGS) entry which is preliminary data.</text>
</comment>
<dbReference type="Proteomes" id="UP000451471">
    <property type="component" value="Unassembled WGS sequence"/>
</dbReference>
<dbReference type="EMBL" id="WSZK01000004">
    <property type="protein sequence ID" value="MWG33140.1"/>
    <property type="molecule type" value="Genomic_DNA"/>
</dbReference>
<dbReference type="AlphaFoldDB" id="A0A6B0GF59"/>
<dbReference type="OrthoDB" id="340654at2157"/>
<evidence type="ECO:0000313" key="2">
    <source>
        <dbReference type="EMBL" id="MWG33140.1"/>
    </source>
</evidence>
<dbReference type="SUPFAM" id="SSF49899">
    <property type="entry name" value="Concanavalin A-like lectins/glucanases"/>
    <property type="match status" value="2"/>
</dbReference>
<proteinExistence type="predicted"/>
<name>A0A6B0GF59_9EURY</name>
<dbReference type="Gene3D" id="2.60.40.10">
    <property type="entry name" value="Immunoglobulins"/>
    <property type="match status" value="1"/>
</dbReference>
<sequence length="1056" mass="113803">MHRPGTIDVSLAGTILAVVAVILTLLVASSAPVAATHGAFASMHTTASELSNGSTTNAEVERSGEAGFVSHDTHLSQTRTHYPIDSISQTLYDDVSEFDGSLSGSYQWQTDGLDMRGGELELPASSVNFGSDTTWTVAMQFTPESGKVMRFGAGDDGSTGAIAFFWNRQGNEEVEAIVRGGSDNTGVFGLDSGSSGPIPPTDYAQAGEKHTVSLTRRGDTMTLRLNGRFVTQTTVAVGSVDITGPFENSYYGGSQEMRYHDIRTFDDALAPGQLYRLTESPNSKLSPVTSERLALDAGVGSTAYGTVGPSNTFDGTFQNSPEWVSGASGTALRFDGYHDDDSLSVPDSYRTDLSFGYSISMWVKADREVSPPDEFRVGLVTKKSNALQPGWAIGANDGTLFLEHDDWDATVDTPELFDSTWSHLAVVHSSGEIDVYVDGELIKTVNVPKSPSQNSEPMTLGSYGDYRHANVTLDDVRLMDSTILTSEQVQFLADNPAAQLPESSTYSNEHSMSNTIEGFADLELQNAKADVTWKAADGTVLTQATFTTTGNHSATWTRPTTDTVTTEVEFTATGPNALARLYGEGVMSKTVEPTLDLWMPEDGGKLNGTSEHLAVNVTDPDLGTAKSDSVTVDIRIDGEVVSTQTVNAEGTVQYSPGEIPGGHHTWSAAATDEYGHTVETEQRGFRSPMILYLHHENGTQLLTKEVTVEMVGTASMSNFVTERATSDGTITFGQLPDEQLALRISAANYTTRTMLVDNPYGTVERHTNLIDSSSAAGYSQCFALDSRGAGFAPDNSWLIVQQHINGSWRDMAGGYFGAANSVCFDLVDEEDYRLAIRDEGDRRNLGGYRGDSSFAQQTRNLIVEGQTFGLERGTTYEWEVESVVTNETIGSRELLFKFNARDRRIEDLHIVIHERGDPSNVLDELYAYGTVGSYNANIPIPADESETEWTISWEAELYPTGDADEPAQHIDGTWRVGADGTATPLGLSEFWTKVALGGVILLVAGVFGFIHAPTGAVITAGLTGIFAVMGYLEIPQTVLMFAISLSVVGFAASRRA</sequence>
<dbReference type="Gene3D" id="2.60.120.200">
    <property type="match status" value="2"/>
</dbReference>
<keyword evidence="1" id="KW-0472">Membrane</keyword>
<organism evidence="2 3">
    <name type="scientific">Halomarina oriensis</name>
    <dbReference type="NCBI Taxonomy" id="671145"/>
    <lineage>
        <taxon>Archaea</taxon>
        <taxon>Methanobacteriati</taxon>
        <taxon>Methanobacteriota</taxon>
        <taxon>Stenosarchaea group</taxon>
        <taxon>Halobacteria</taxon>
        <taxon>Halobacteriales</taxon>
        <taxon>Natronomonadaceae</taxon>
        <taxon>Halomarina</taxon>
    </lineage>
</organism>
<feature type="transmembrane region" description="Helical" evidence="1">
    <location>
        <begin position="990"/>
        <end position="1010"/>
    </location>
</feature>
<evidence type="ECO:0000256" key="1">
    <source>
        <dbReference type="SAM" id="Phobius"/>
    </source>
</evidence>
<gene>
    <name evidence="2" type="ORF">GQS65_01320</name>
</gene>